<comment type="caution">
    <text evidence="3">The sequence shown here is derived from an EMBL/GenBank/DDBJ whole genome shotgun (WGS) entry which is preliminary data.</text>
</comment>
<dbReference type="CDD" id="cd00293">
    <property type="entry name" value="USP-like"/>
    <property type="match status" value="1"/>
</dbReference>
<dbReference type="PANTHER" id="PTHR46268">
    <property type="entry name" value="STRESS RESPONSE PROTEIN NHAX"/>
    <property type="match status" value="1"/>
</dbReference>
<dbReference type="Proteomes" id="UP000256329">
    <property type="component" value="Unassembled WGS sequence"/>
</dbReference>
<name>A0A3D8P5X7_9THEO</name>
<dbReference type="EMBL" id="QSLN01000005">
    <property type="protein sequence ID" value="RDV83426.1"/>
    <property type="molecule type" value="Genomic_DNA"/>
</dbReference>
<dbReference type="PRINTS" id="PR01438">
    <property type="entry name" value="UNVRSLSTRESS"/>
</dbReference>
<protein>
    <submittedName>
        <fullName evidence="3">Universal stress protein</fullName>
    </submittedName>
</protein>
<gene>
    <name evidence="3" type="ORF">DXX99_05405</name>
</gene>
<dbReference type="AlphaFoldDB" id="A0A3D8P5X7"/>
<dbReference type="OrthoDB" id="9794782at2"/>
<dbReference type="InterPro" id="IPR006015">
    <property type="entry name" value="Universal_stress_UspA"/>
</dbReference>
<evidence type="ECO:0000313" key="4">
    <source>
        <dbReference type="Proteomes" id="UP000256329"/>
    </source>
</evidence>
<evidence type="ECO:0000313" key="3">
    <source>
        <dbReference type="EMBL" id="RDV83426.1"/>
    </source>
</evidence>
<reference evidence="3 4" key="1">
    <citation type="submission" date="2018-08" db="EMBL/GenBank/DDBJ databases">
        <title>Form III RuBisCO-mediated autotrophy in Thermodesulfobium bacteria.</title>
        <authorList>
            <person name="Toshchakov S.V."/>
            <person name="Kublanov I.V."/>
            <person name="Frolov E."/>
            <person name="Bonch-Osmolovskaya E.A."/>
            <person name="Tourova T.P."/>
            <person name="Chernych N.A."/>
            <person name="Lebedinsky A.V."/>
        </authorList>
    </citation>
    <scope>NUCLEOTIDE SEQUENCE [LARGE SCALE GENOMIC DNA]</scope>
    <source>
        <strain evidence="3 4">SR</strain>
    </source>
</reference>
<dbReference type="InterPro" id="IPR006016">
    <property type="entry name" value="UspA"/>
</dbReference>
<evidence type="ECO:0000259" key="2">
    <source>
        <dbReference type="Pfam" id="PF00582"/>
    </source>
</evidence>
<dbReference type="RefSeq" id="WP_115792486.1">
    <property type="nucleotide sequence ID" value="NZ_QSLN01000005.1"/>
</dbReference>
<dbReference type="PANTHER" id="PTHR46268:SF6">
    <property type="entry name" value="UNIVERSAL STRESS PROTEIN UP12"/>
    <property type="match status" value="1"/>
</dbReference>
<dbReference type="Pfam" id="PF00582">
    <property type="entry name" value="Usp"/>
    <property type="match status" value="1"/>
</dbReference>
<accession>A0A3D8P5X7</accession>
<dbReference type="SUPFAM" id="SSF52402">
    <property type="entry name" value="Adenine nucleotide alpha hydrolases-like"/>
    <property type="match status" value="1"/>
</dbReference>
<organism evidence="3 4">
    <name type="scientific">Ammonifex thiophilus</name>
    <dbReference type="NCBI Taxonomy" id="444093"/>
    <lineage>
        <taxon>Bacteria</taxon>
        <taxon>Bacillati</taxon>
        <taxon>Bacillota</taxon>
        <taxon>Clostridia</taxon>
        <taxon>Thermoanaerobacterales</taxon>
        <taxon>Thermoanaerobacteraceae</taxon>
        <taxon>Ammonifex</taxon>
    </lineage>
</organism>
<evidence type="ECO:0000256" key="1">
    <source>
        <dbReference type="ARBA" id="ARBA00008791"/>
    </source>
</evidence>
<feature type="domain" description="UspA" evidence="2">
    <location>
        <begin position="1"/>
        <end position="137"/>
    </location>
</feature>
<dbReference type="InterPro" id="IPR014729">
    <property type="entry name" value="Rossmann-like_a/b/a_fold"/>
</dbReference>
<proteinExistence type="inferred from homology"/>
<comment type="similarity">
    <text evidence="1">Belongs to the universal stress protein A family.</text>
</comment>
<keyword evidence="4" id="KW-1185">Reference proteome</keyword>
<sequence length="147" mass="16167">MYKKILVAFDGSPYSQKALTAGIELARCCGSELHVLTVVSLPEYAGTVGEVEEMVGKAQDFYRKKLEKASQQAKTRGVELKIHLLFGHIGETIIRFAQEQECDLIIAGTRGWSPLQRLLMGSVSTYIVRHAPCAVLIEKGKEEDGNG</sequence>
<dbReference type="Gene3D" id="3.40.50.620">
    <property type="entry name" value="HUPs"/>
    <property type="match status" value="1"/>
</dbReference>